<dbReference type="GO" id="GO:0032153">
    <property type="term" value="C:cell division site"/>
    <property type="evidence" value="ECO:0007669"/>
    <property type="project" value="TreeGrafter"/>
</dbReference>
<evidence type="ECO:0000313" key="2">
    <source>
        <dbReference type="EMBL" id="TDL27367.1"/>
    </source>
</evidence>
<gene>
    <name evidence="2" type="ORF">BD410DRAFT_782461</name>
</gene>
<dbReference type="GO" id="GO:0035838">
    <property type="term" value="C:growing cell tip"/>
    <property type="evidence" value="ECO:0007669"/>
    <property type="project" value="TreeGrafter"/>
</dbReference>
<feature type="transmembrane region" description="Helical" evidence="1">
    <location>
        <begin position="195"/>
        <end position="219"/>
    </location>
</feature>
<dbReference type="Pfam" id="PF06687">
    <property type="entry name" value="SUR7"/>
    <property type="match status" value="1"/>
</dbReference>
<name>A0A4Y7QIA5_9AGAM</name>
<keyword evidence="1" id="KW-0472">Membrane</keyword>
<dbReference type="AlphaFoldDB" id="A0A4Y7QIA5"/>
<dbReference type="PANTHER" id="PTHR28013">
    <property type="entry name" value="PROTEIN DCV1-RELATED"/>
    <property type="match status" value="1"/>
</dbReference>
<accession>A0A4Y7QIA5</accession>
<feature type="transmembrane region" description="Helical" evidence="1">
    <location>
        <begin position="149"/>
        <end position="175"/>
    </location>
</feature>
<dbReference type="Proteomes" id="UP000294933">
    <property type="component" value="Unassembled WGS sequence"/>
</dbReference>
<dbReference type="EMBL" id="ML170159">
    <property type="protein sequence ID" value="TDL27367.1"/>
    <property type="molecule type" value="Genomic_DNA"/>
</dbReference>
<dbReference type="Gene3D" id="1.20.140.150">
    <property type="match status" value="1"/>
</dbReference>
<protein>
    <submittedName>
        <fullName evidence="2">Pali-domain-containing protein</fullName>
    </submittedName>
</protein>
<keyword evidence="1" id="KW-1133">Transmembrane helix</keyword>
<reference evidence="2 3" key="1">
    <citation type="submission" date="2018-06" db="EMBL/GenBank/DDBJ databases">
        <title>A transcriptomic atlas of mushroom development highlights an independent origin of complex multicellularity.</title>
        <authorList>
            <consortium name="DOE Joint Genome Institute"/>
            <person name="Krizsan K."/>
            <person name="Almasi E."/>
            <person name="Merenyi Z."/>
            <person name="Sahu N."/>
            <person name="Viragh M."/>
            <person name="Koszo T."/>
            <person name="Mondo S."/>
            <person name="Kiss B."/>
            <person name="Balint B."/>
            <person name="Kues U."/>
            <person name="Barry K."/>
            <person name="Hegedus J.C."/>
            <person name="Henrissat B."/>
            <person name="Johnson J."/>
            <person name="Lipzen A."/>
            <person name="Ohm R."/>
            <person name="Nagy I."/>
            <person name="Pangilinan J."/>
            <person name="Yan J."/>
            <person name="Xiong Y."/>
            <person name="Grigoriev I.V."/>
            <person name="Hibbett D.S."/>
            <person name="Nagy L.G."/>
        </authorList>
    </citation>
    <scope>NUCLEOTIDE SEQUENCE [LARGE SCALE GENOMIC DNA]</scope>
    <source>
        <strain evidence="2 3">SZMC22713</strain>
    </source>
</reference>
<keyword evidence="1" id="KW-0812">Transmembrane</keyword>
<dbReference type="InterPro" id="IPR051380">
    <property type="entry name" value="pH-response_reg_palI/RIM9"/>
</dbReference>
<dbReference type="GO" id="GO:0005886">
    <property type="term" value="C:plasma membrane"/>
    <property type="evidence" value="ECO:0007669"/>
    <property type="project" value="InterPro"/>
</dbReference>
<evidence type="ECO:0000313" key="3">
    <source>
        <dbReference type="Proteomes" id="UP000294933"/>
    </source>
</evidence>
<keyword evidence="3" id="KW-1185">Reference proteome</keyword>
<sequence length="232" mass="24431">MFSAITPLLLFCAFLLLLLISLSLPIIKSIYVFQLAANIKEGVGIVSASGSETVRFGVWGYCTSAGKLSAFGQGINATPAECTKAHLGYRLDNTVANALHVSSLVNILSKGVTAALVLHPIACGLTFLALVFSLMLLRRPSAGTRISSALTLGMSLLAAFITTIVFLIDVIFVAVVRKDVRKATDGIVTGSYGPVVWMALGATILLWISCVGACAGICACGGRRRKNQTDTY</sequence>
<proteinExistence type="predicted"/>
<feature type="transmembrane region" description="Helical" evidence="1">
    <location>
        <begin position="112"/>
        <end position="137"/>
    </location>
</feature>
<evidence type="ECO:0000256" key="1">
    <source>
        <dbReference type="SAM" id="Phobius"/>
    </source>
</evidence>
<dbReference type="InterPro" id="IPR009571">
    <property type="entry name" value="SUR7/Rim9-like_fungi"/>
</dbReference>
<dbReference type="VEuPathDB" id="FungiDB:BD410DRAFT_782461"/>
<dbReference type="PANTHER" id="PTHR28013:SF4">
    <property type="entry name" value="MARVEL DOMAIN-CONTAINING PROTEIN"/>
    <property type="match status" value="1"/>
</dbReference>
<dbReference type="OrthoDB" id="2354757at2759"/>
<dbReference type="STRING" id="50990.A0A4Y7QIA5"/>
<organism evidence="2 3">
    <name type="scientific">Rickenella mellea</name>
    <dbReference type="NCBI Taxonomy" id="50990"/>
    <lineage>
        <taxon>Eukaryota</taxon>
        <taxon>Fungi</taxon>
        <taxon>Dikarya</taxon>
        <taxon>Basidiomycota</taxon>
        <taxon>Agaricomycotina</taxon>
        <taxon>Agaricomycetes</taxon>
        <taxon>Hymenochaetales</taxon>
        <taxon>Rickenellaceae</taxon>
        <taxon>Rickenella</taxon>
    </lineage>
</organism>